<dbReference type="GO" id="GO:0016853">
    <property type="term" value="F:isomerase activity"/>
    <property type="evidence" value="ECO:0007669"/>
    <property type="project" value="UniProtKB-KW"/>
</dbReference>
<dbReference type="SUPFAM" id="SSF52833">
    <property type="entry name" value="Thioredoxin-like"/>
    <property type="match status" value="1"/>
</dbReference>
<dbReference type="Gene3D" id="3.40.30.10">
    <property type="entry name" value="Glutaredoxin"/>
    <property type="match status" value="1"/>
</dbReference>
<evidence type="ECO:0000256" key="8">
    <source>
        <dbReference type="ARBA" id="ARBA00023136"/>
    </source>
</evidence>
<comment type="caution">
    <text evidence="13">The sequence shown here is derived from an EMBL/GenBank/DDBJ whole genome shotgun (WGS) entry which is preliminary data.</text>
</comment>
<dbReference type="Gene3D" id="1.20.1440.130">
    <property type="entry name" value="VKOR domain"/>
    <property type="match status" value="1"/>
</dbReference>
<evidence type="ECO:0000256" key="3">
    <source>
        <dbReference type="ARBA" id="ARBA00006214"/>
    </source>
</evidence>
<evidence type="ECO:0000313" key="14">
    <source>
        <dbReference type="Proteomes" id="UP000298264"/>
    </source>
</evidence>
<evidence type="ECO:0000256" key="1">
    <source>
        <dbReference type="ARBA" id="ARBA00004141"/>
    </source>
</evidence>
<dbReference type="PANTHER" id="PTHR13887">
    <property type="entry name" value="GLUTATHIONE S-TRANSFERASE KAPPA"/>
    <property type="match status" value="1"/>
</dbReference>
<sequence length="409" mass="43647">MDTKKLSIIGVIVSAIGVILSFLLAIEYFGQGTENVGNSFCSITGGGDSCLQVAQSSYSAIRGIPFIGDIPVALLGFGFYGTLIFLFGLNLSPKHQDSLKQRSLIIFSLTALALFVDVVLFGISVGLIGTVCRLCGFTYIVTIALGVIGFLLIKQSGADFKELQSSVKNSIGTLFTAFLVTFSLGFATSKLSTAPSAGTMGSSRGLDSSDISKKISDYEAGEKLNIDLSGSPSLGKKDAPITIVKYADFNCGHCLHTSHILRTVLGEYDGMVRVVYRNFPLDGSCNRFVGEPRPGASSCVAAVASICADKQGKFDAMYTGLYDNTEKGVGHTTSTILNLANTLSLNVNQLKTCMSSKEAADQLNKEIEEAGRLKIQSTPSLYINDKRIDSGTPDPKFLKALLDRLIQKI</sequence>
<keyword evidence="8 11" id="KW-0472">Membrane</keyword>
<dbReference type="RefSeq" id="WP_135764119.1">
    <property type="nucleotide sequence ID" value="NZ_RQHV01000043.1"/>
</dbReference>
<comment type="similarity">
    <text evidence="3">Belongs to the VKOR family.</text>
</comment>
<dbReference type="AlphaFoldDB" id="A0A4R9LQT8"/>
<accession>A0A4R9LQT8</accession>
<dbReference type="InterPro" id="IPR012336">
    <property type="entry name" value="Thioredoxin-like_fold"/>
</dbReference>
<keyword evidence="7" id="KW-0560">Oxidoreductase</keyword>
<evidence type="ECO:0000256" key="2">
    <source>
        <dbReference type="ARBA" id="ARBA00005791"/>
    </source>
</evidence>
<evidence type="ECO:0000313" key="13">
    <source>
        <dbReference type="EMBL" id="TGN10486.1"/>
    </source>
</evidence>
<dbReference type="Proteomes" id="UP000298264">
    <property type="component" value="Unassembled WGS sequence"/>
</dbReference>
<dbReference type="SMART" id="SM00756">
    <property type="entry name" value="VKc"/>
    <property type="match status" value="1"/>
</dbReference>
<keyword evidence="13" id="KW-0413">Isomerase</keyword>
<evidence type="ECO:0000256" key="7">
    <source>
        <dbReference type="ARBA" id="ARBA00023002"/>
    </source>
</evidence>
<feature type="transmembrane region" description="Helical" evidence="11">
    <location>
        <begin position="104"/>
        <end position="130"/>
    </location>
</feature>
<dbReference type="InterPro" id="IPR038354">
    <property type="entry name" value="VKOR_sf"/>
</dbReference>
<feature type="domain" description="Vitamin K epoxide reductase" evidence="12">
    <location>
        <begin position="3"/>
        <end position="153"/>
    </location>
</feature>
<proteinExistence type="inferred from homology"/>
<dbReference type="EMBL" id="RQHV01000043">
    <property type="protein sequence ID" value="TGN10486.1"/>
    <property type="molecule type" value="Genomic_DNA"/>
</dbReference>
<comment type="subcellular location">
    <subcellularLocation>
        <location evidence="1">Membrane</location>
        <topology evidence="1">Multi-pass membrane protein</topology>
    </subcellularLocation>
</comment>
<dbReference type="GO" id="GO:0016491">
    <property type="term" value="F:oxidoreductase activity"/>
    <property type="evidence" value="ECO:0007669"/>
    <property type="project" value="UniProtKB-KW"/>
</dbReference>
<keyword evidence="9" id="KW-1015">Disulfide bond</keyword>
<dbReference type="InterPro" id="IPR036249">
    <property type="entry name" value="Thioredoxin-like_sf"/>
</dbReference>
<reference evidence="13" key="1">
    <citation type="journal article" date="2019" name="PLoS Negl. Trop. Dis.">
        <title>Revisiting the worldwide diversity of Leptospira species in the environment.</title>
        <authorList>
            <person name="Vincent A.T."/>
            <person name="Schiettekatte O."/>
            <person name="Bourhy P."/>
            <person name="Veyrier F.J."/>
            <person name="Picardeau M."/>
        </authorList>
    </citation>
    <scope>NUCLEOTIDE SEQUENCE [LARGE SCALE GENOMIC DNA]</scope>
    <source>
        <strain evidence="13">201400974</strain>
    </source>
</reference>
<gene>
    <name evidence="13" type="ORF">EHS11_09355</name>
</gene>
<dbReference type="InterPro" id="IPR012932">
    <property type="entry name" value="VKOR"/>
</dbReference>
<organism evidence="13 14">
    <name type="scientific">Leptospira ilyithenensis</name>
    <dbReference type="NCBI Taxonomy" id="2484901"/>
    <lineage>
        <taxon>Bacteria</taxon>
        <taxon>Pseudomonadati</taxon>
        <taxon>Spirochaetota</taxon>
        <taxon>Spirochaetia</taxon>
        <taxon>Leptospirales</taxon>
        <taxon>Leptospiraceae</taxon>
        <taxon>Leptospira</taxon>
    </lineage>
</organism>
<dbReference type="Pfam" id="PF13462">
    <property type="entry name" value="Thioredoxin_4"/>
    <property type="match status" value="1"/>
</dbReference>
<evidence type="ECO:0000256" key="10">
    <source>
        <dbReference type="ARBA" id="ARBA00023284"/>
    </source>
</evidence>
<dbReference type="GO" id="GO:0048038">
    <property type="term" value="F:quinone binding"/>
    <property type="evidence" value="ECO:0007669"/>
    <property type="project" value="UniProtKB-KW"/>
</dbReference>
<feature type="transmembrane region" description="Helical" evidence="11">
    <location>
        <begin position="7"/>
        <end position="26"/>
    </location>
</feature>
<keyword evidence="5" id="KW-0874">Quinone</keyword>
<comment type="similarity">
    <text evidence="2">Belongs to the thioredoxin family. DsbA subfamily.</text>
</comment>
<dbReference type="PANTHER" id="PTHR13887:SF56">
    <property type="entry name" value="THIOREDOXIN-LIKE REDUCTASE RV2466C"/>
    <property type="match status" value="1"/>
</dbReference>
<evidence type="ECO:0000256" key="11">
    <source>
        <dbReference type="SAM" id="Phobius"/>
    </source>
</evidence>
<dbReference type="Pfam" id="PF07884">
    <property type="entry name" value="VKOR"/>
    <property type="match status" value="1"/>
</dbReference>
<keyword evidence="10" id="KW-0676">Redox-active center</keyword>
<dbReference type="GO" id="GO:0016020">
    <property type="term" value="C:membrane"/>
    <property type="evidence" value="ECO:0007669"/>
    <property type="project" value="UniProtKB-SubCell"/>
</dbReference>
<feature type="transmembrane region" description="Helical" evidence="11">
    <location>
        <begin position="136"/>
        <end position="153"/>
    </location>
</feature>
<evidence type="ECO:0000256" key="9">
    <source>
        <dbReference type="ARBA" id="ARBA00023157"/>
    </source>
</evidence>
<evidence type="ECO:0000256" key="4">
    <source>
        <dbReference type="ARBA" id="ARBA00022692"/>
    </source>
</evidence>
<feature type="transmembrane region" description="Helical" evidence="11">
    <location>
        <begin position="72"/>
        <end position="92"/>
    </location>
</feature>
<evidence type="ECO:0000259" key="12">
    <source>
        <dbReference type="SMART" id="SM00756"/>
    </source>
</evidence>
<dbReference type="CDD" id="cd12920">
    <property type="entry name" value="VKOR_3"/>
    <property type="match status" value="1"/>
</dbReference>
<keyword evidence="14" id="KW-1185">Reference proteome</keyword>
<protein>
    <submittedName>
        <fullName evidence="13">Protein-disulfide isomerase</fullName>
    </submittedName>
</protein>
<keyword evidence="6 11" id="KW-1133">Transmembrane helix</keyword>
<dbReference type="OrthoDB" id="117402at2"/>
<evidence type="ECO:0000256" key="5">
    <source>
        <dbReference type="ARBA" id="ARBA00022719"/>
    </source>
</evidence>
<feature type="transmembrane region" description="Helical" evidence="11">
    <location>
        <begin position="165"/>
        <end position="187"/>
    </location>
</feature>
<name>A0A4R9LQT8_9LEPT</name>
<keyword evidence="4 11" id="KW-0812">Transmembrane</keyword>
<evidence type="ECO:0000256" key="6">
    <source>
        <dbReference type="ARBA" id="ARBA00022989"/>
    </source>
</evidence>